<comment type="caution">
    <text evidence="2">The sequence shown here is derived from an EMBL/GenBank/DDBJ whole genome shotgun (WGS) entry which is preliminary data.</text>
</comment>
<gene>
    <name evidence="2" type="ORF">EGH23_16590</name>
</gene>
<dbReference type="GO" id="GO:0016747">
    <property type="term" value="F:acyltransferase activity, transferring groups other than amino-acyl groups"/>
    <property type="evidence" value="ECO:0007669"/>
    <property type="project" value="InterPro"/>
</dbReference>
<dbReference type="AlphaFoldDB" id="A0AAW4PH04"/>
<dbReference type="EMBL" id="RKLT01000007">
    <property type="protein sequence ID" value="MBX0296502.1"/>
    <property type="molecule type" value="Genomic_DNA"/>
</dbReference>
<dbReference type="InterPro" id="IPR016181">
    <property type="entry name" value="Acyl_CoA_acyltransferase"/>
</dbReference>
<dbReference type="Proteomes" id="UP001430455">
    <property type="component" value="Unassembled WGS sequence"/>
</dbReference>
<dbReference type="Pfam" id="PF00583">
    <property type="entry name" value="Acetyltransf_1"/>
    <property type="match status" value="1"/>
</dbReference>
<dbReference type="InterPro" id="IPR000182">
    <property type="entry name" value="GNAT_dom"/>
</dbReference>
<feature type="domain" description="N-acetyltransferase" evidence="1">
    <location>
        <begin position="30"/>
        <end position="203"/>
    </location>
</feature>
<accession>A0AAW4PH04</accession>
<proteinExistence type="predicted"/>
<keyword evidence="3" id="KW-1185">Reference proteome</keyword>
<evidence type="ECO:0000313" key="2">
    <source>
        <dbReference type="EMBL" id="MBX0296502.1"/>
    </source>
</evidence>
<reference evidence="2 3" key="1">
    <citation type="submission" date="2021-06" db="EMBL/GenBank/DDBJ databases">
        <title>Halomicroarcula sp. a new haloarchaeum isolated from saline soil.</title>
        <authorList>
            <person name="Duran-Viseras A."/>
            <person name="Sanchez-Porro C."/>
            <person name="Ventosa A."/>
        </authorList>
    </citation>
    <scope>NUCLEOTIDE SEQUENCE [LARGE SCALE GENOMIC DNA]</scope>
    <source>
        <strain evidence="2 3">F27</strain>
    </source>
</reference>
<dbReference type="CDD" id="cd04301">
    <property type="entry name" value="NAT_SF"/>
    <property type="match status" value="1"/>
</dbReference>
<protein>
    <submittedName>
        <fullName evidence="2">GNAT family N-acetyltransferase</fullName>
    </submittedName>
</protein>
<dbReference type="RefSeq" id="WP_220581104.1">
    <property type="nucleotide sequence ID" value="NZ_RKLT01000007.1"/>
</dbReference>
<dbReference type="PROSITE" id="PS51186">
    <property type="entry name" value="GNAT"/>
    <property type="match status" value="1"/>
</dbReference>
<sequence length="203" mass="22824">MAVEIYYYPLRSILDSDFYRPGYRCTSSMATVRFVEQRMSLQDGITRLLELVDEEFVPPLTSEKRASVSRAPGEGGATDISGYLDRCLDRPMIGAFDDGRLVGFCSFERLEDSDALDEFTPTNHVEIIAVDEPHRGRGLATQMYQLLLTDLPPTRHAPAVSTKTWSTNDAHIAILENLGFEEVARLPEDRGVGIDTLYFARRV</sequence>
<name>A0AAW4PH04_9EURY</name>
<evidence type="ECO:0000313" key="3">
    <source>
        <dbReference type="Proteomes" id="UP001430455"/>
    </source>
</evidence>
<evidence type="ECO:0000259" key="1">
    <source>
        <dbReference type="PROSITE" id="PS51186"/>
    </source>
</evidence>
<dbReference type="Gene3D" id="3.40.630.30">
    <property type="match status" value="1"/>
</dbReference>
<dbReference type="SUPFAM" id="SSF55729">
    <property type="entry name" value="Acyl-CoA N-acyltransferases (Nat)"/>
    <property type="match status" value="1"/>
</dbReference>
<organism evidence="2 3">
    <name type="scientific">Haloarcula nitratireducens</name>
    <dbReference type="NCBI Taxonomy" id="2487749"/>
    <lineage>
        <taxon>Archaea</taxon>
        <taxon>Methanobacteriati</taxon>
        <taxon>Methanobacteriota</taxon>
        <taxon>Stenosarchaea group</taxon>
        <taxon>Halobacteria</taxon>
        <taxon>Halobacteriales</taxon>
        <taxon>Haloarculaceae</taxon>
        <taxon>Haloarcula</taxon>
    </lineage>
</organism>